<sequence length="138" mass="14719">MICTSPASAPRLVEERTALLQRHLPTISGATVRTREEMAEPRPEQDAGRARDESQAVVRNAERATDTILGAFGTVDDRADEATRGHAAAIRARIQDVFAACAFPGRAGRRRGEDALPDRPARPDVAAVPQGAIVALVA</sequence>
<evidence type="ECO:0000313" key="3">
    <source>
        <dbReference type="Proteomes" id="UP000036471"/>
    </source>
</evidence>
<evidence type="ECO:0000256" key="1">
    <source>
        <dbReference type="SAM" id="MobiDB-lite"/>
    </source>
</evidence>
<feature type="compositionally biased region" description="Basic and acidic residues" evidence="1">
    <location>
        <begin position="33"/>
        <end position="60"/>
    </location>
</feature>
<proteinExistence type="predicted"/>
<dbReference type="EMBL" id="JTHG01000232">
    <property type="protein sequence ID" value="KMO16779.1"/>
    <property type="molecule type" value="Genomic_DNA"/>
</dbReference>
<dbReference type="Proteomes" id="UP000036471">
    <property type="component" value="Unassembled WGS sequence"/>
</dbReference>
<evidence type="ECO:0000313" key="2">
    <source>
        <dbReference type="EMBL" id="KMO16779.1"/>
    </source>
</evidence>
<accession>A0ABR5H1F9</accession>
<reference evidence="2 3" key="1">
    <citation type="submission" date="2014-11" db="EMBL/GenBank/DDBJ databases">
        <title>Comparative genomics of Methylobacterium species.</title>
        <authorList>
            <person name="Chaudhry V."/>
            <person name="Patil P.B."/>
        </authorList>
    </citation>
    <scope>NUCLEOTIDE SEQUENCE [LARGE SCALE GENOMIC DNA]</scope>
    <source>
        <strain evidence="2 3">SE3.6</strain>
    </source>
</reference>
<gene>
    <name evidence="2" type="ORF">QR79_22425</name>
</gene>
<feature type="region of interest" description="Disordered" evidence="1">
    <location>
        <begin position="30"/>
        <end position="60"/>
    </location>
</feature>
<comment type="caution">
    <text evidence="2">The sequence shown here is derived from an EMBL/GenBank/DDBJ whole genome shotgun (WGS) entry which is preliminary data.</text>
</comment>
<keyword evidence="3" id="KW-1185">Reference proteome</keyword>
<protein>
    <submittedName>
        <fullName evidence="2">Uncharacterized protein</fullName>
    </submittedName>
</protein>
<name>A0ABR5H1F9_9HYPH</name>
<organism evidence="2 3">
    <name type="scientific">Methylobacterium indicum</name>
    <dbReference type="NCBI Taxonomy" id="1775910"/>
    <lineage>
        <taxon>Bacteria</taxon>
        <taxon>Pseudomonadati</taxon>
        <taxon>Pseudomonadota</taxon>
        <taxon>Alphaproteobacteria</taxon>
        <taxon>Hyphomicrobiales</taxon>
        <taxon>Methylobacteriaceae</taxon>
        <taxon>Methylobacterium</taxon>
    </lineage>
</organism>
<dbReference type="RefSeq" id="WP_048428343.1">
    <property type="nucleotide sequence ID" value="NZ_JTHF01000121.1"/>
</dbReference>